<protein>
    <recommendedName>
        <fullName evidence="8">Probable DNA 3'-5' helicase RecG</fullName>
    </recommendedName>
</protein>
<evidence type="ECO:0000256" key="5">
    <source>
        <dbReference type="ARBA" id="ARBA00022840"/>
    </source>
</evidence>
<keyword evidence="3" id="KW-0378">Hydrolase</keyword>
<evidence type="ECO:0000256" key="4">
    <source>
        <dbReference type="ARBA" id="ARBA00022806"/>
    </source>
</evidence>
<keyword evidence="4 11" id="KW-0347">Helicase</keyword>
<evidence type="ECO:0000259" key="10">
    <source>
        <dbReference type="PROSITE" id="PS51194"/>
    </source>
</evidence>
<evidence type="ECO:0000256" key="3">
    <source>
        <dbReference type="ARBA" id="ARBA00022801"/>
    </source>
</evidence>
<feature type="domain" description="Helicase ATP-binding" evidence="9">
    <location>
        <begin position="289"/>
        <end position="450"/>
    </location>
</feature>
<dbReference type="RefSeq" id="WP_198473742.1">
    <property type="nucleotide sequence ID" value="NZ_JADGMQ010000001.1"/>
</dbReference>
<dbReference type="Proteomes" id="UP000601789">
    <property type="component" value="Unassembled WGS sequence"/>
</dbReference>
<reference evidence="11 12" key="1">
    <citation type="submission" date="2020-10" db="EMBL/GenBank/DDBJ databases">
        <title>Aquamicrobium zhengzhouensis sp. nov., a exopolysaccharide producing bacterium isolated from farmland soil.</title>
        <authorList>
            <person name="Wang X."/>
        </authorList>
    </citation>
    <scope>NUCLEOTIDE SEQUENCE [LARGE SCALE GENOMIC DNA]</scope>
    <source>
        <strain evidence="12">cd-1</strain>
    </source>
</reference>
<gene>
    <name evidence="11" type="primary">recG</name>
    <name evidence="11" type="ORF">IOD40_01990</name>
</gene>
<dbReference type="SMART" id="SM00490">
    <property type="entry name" value="HELICc"/>
    <property type="match status" value="1"/>
</dbReference>
<evidence type="ECO:0000256" key="6">
    <source>
        <dbReference type="ARBA" id="ARBA00023125"/>
    </source>
</evidence>
<dbReference type="InterPro" id="IPR045562">
    <property type="entry name" value="RecG_dom3_C"/>
</dbReference>
<keyword evidence="1" id="KW-0547">Nucleotide-binding</keyword>
<keyword evidence="6" id="KW-0238">DNA-binding</keyword>
<dbReference type="InterPro" id="IPR014001">
    <property type="entry name" value="Helicase_ATP-bd"/>
</dbReference>
<dbReference type="InterPro" id="IPR011545">
    <property type="entry name" value="DEAD/DEAH_box_helicase_dom"/>
</dbReference>
<dbReference type="CDD" id="cd17992">
    <property type="entry name" value="DEXHc_RecG"/>
    <property type="match status" value="1"/>
</dbReference>
<dbReference type="NCBIfam" id="NF008168">
    <property type="entry name" value="PRK10917.2-2"/>
    <property type="match status" value="1"/>
</dbReference>
<feature type="domain" description="Helicase C-terminal" evidence="10">
    <location>
        <begin position="473"/>
        <end position="628"/>
    </location>
</feature>
<evidence type="ECO:0000256" key="7">
    <source>
        <dbReference type="ARBA" id="ARBA00023204"/>
    </source>
</evidence>
<evidence type="ECO:0000313" key="12">
    <source>
        <dbReference type="Proteomes" id="UP000601789"/>
    </source>
</evidence>
<dbReference type="Pfam" id="PF00271">
    <property type="entry name" value="Helicase_C"/>
    <property type="match status" value="1"/>
</dbReference>
<dbReference type="Pfam" id="PF17191">
    <property type="entry name" value="RecG_wedge"/>
    <property type="match status" value="1"/>
</dbReference>
<dbReference type="SMART" id="SM00487">
    <property type="entry name" value="DEXDc"/>
    <property type="match status" value="1"/>
</dbReference>
<dbReference type="InterPro" id="IPR033454">
    <property type="entry name" value="RecG_wedge"/>
</dbReference>
<dbReference type="InterPro" id="IPR012340">
    <property type="entry name" value="NA-bd_OB-fold"/>
</dbReference>
<dbReference type="InterPro" id="IPR027417">
    <property type="entry name" value="P-loop_NTPase"/>
</dbReference>
<dbReference type="SUPFAM" id="SSF52540">
    <property type="entry name" value="P-loop containing nucleoside triphosphate hydrolases"/>
    <property type="match status" value="2"/>
</dbReference>
<dbReference type="EMBL" id="JADGMQ010000001">
    <property type="protein sequence ID" value="MBI1619436.1"/>
    <property type="molecule type" value="Genomic_DNA"/>
</dbReference>
<dbReference type="PANTHER" id="PTHR47964">
    <property type="entry name" value="ATP-DEPENDENT DNA HELICASE HOMOLOG RECG, CHLOROPLASTIC"/>
    <property type="match status" value="1"/>
</dbReference>
<dbReference type="Gene3D" id="3.40.50.300">
    <property type="entry name" value="P-loop containing nucleotide triphosphate hydrolases"/>
    <property type="match status" value="2"/>
</dbReference>
<evidence type="ECO:0000256" key="1">
    <source>
        <dbReference type="ARBA" id="ARBA00022741"/>
    </source>
</evidence>
<keyword evidence="5" id="KW-0067">ATP-binding</keyword>
<dbReference type="SUPFAM" id="SSF50249">
    <property type="entry name" value="Nucleic acid-binding proteins"/>
    <property type="match status" value="1"/>
</dbReference>
<comment type="caution">
    <text evidence="11">The sequence shown here is derived from an EMBL/GenBank/DDBJ whole genome shotgun (WGS) entry which is preliminary data.</text>
</comment>
<proteinExistence type="predicted"/>
<organism evidence="11 12">
    <name type="scientific">Aquamicrobium zhengzhouense</name>
    <dbReference type="NCBI Taxonomy" id="2781738"/>
    <lineage>
        <taxon>Bacteria</taxon>
        <taxon>Pseudomonadati</taxon>
        <taxon>Pseudomonadota</taxon>
        <taxon>Alphaproteobacteria</taxon>
        <taxon>Hyphomicrobiales</taxon>
        <taxon>Phyllobacteriaceae</taxon>
        <taxon>Aquamicrobium</taxon>
    </lineage>
</organism>
<evidence type="ECO:0000259" key="9">
    <source>
        <dbReference type="PROSITE" id="PS51192"/>
    </source>
</evidence>
<dbReference type="InterPro" id="IPR047112">
    <property type="entry name" value="RecG/Mfd"/>
</dbReference>
<dbReference type="Pfam" id="PF19833">
    <property type="entry name" value="RecG_dom3_C"/>
    <property type="match status" value="1"/>
</dbReference>
<dbReference type="Gene3D" id="2.40.50.140">
    <property type="entry name" value="Nucleic acid-binding proteins"/>
    <property type="match status" value="1"/>
</dbReference>
<dbReference type="GO" id="GO:0004386">
    <property type="term" value="F:helicase activity"/>
    <property type="evidence" value="ECO:0007669"/>
    <property type="project" value="UniProtKB-KW"/>
</dbReference>
<dbReference type="CDD" id="cd04488">
    <property type="entry name" value="RecG_wedge_OBF"/>
    <property type="match status" value="1"/>
</dbReference>
<keyword evidence="7" id="KW-0234">DNA repair</keyword>
<dbReference type="PROSITE" id="PS51194">
    <property type="entry name" value="HELICASE_CTER"/>
    <property type="match status" value="1"/>
</dbReference>
<evidence type="ECO:0000256" key="8">
    <source>
        <dbReference type="ARBA" id="ARBA00049819"/>
    </source>
</evidence>
<dbReference type="InterPro" id="IPR001650">
    <property type="entry name" value="Helicase_C-like"/>
</dbReference>
<evidence type="ECO:0000313" key="11">
    <source>
        <dbReference type="EMBL" id="MBI1619436.1"/>
    </source>
</evidence>
<dbReference type="PROSITE" id="PS51192">
    <property type="entry name" value="HELICASE_ATP_BIND_1"/>
    <property type="match status" value="1"/>
</dbReference>
<accession>A0ABS0S9R7</accession>
<name>A0ABS0S9R7_9HYPH</name>
<sequence length="702" mass="77069">MRPNLLDPLFAPATVLDGIGPKLAKLLPNVVPHDTTGRDVRVGDLLFVLPHSIIDRRKTYLISEAPEATVVTLKISIDHHQPPPPGKGKQPYRVYGHDASNEIALTFFHARGDWLGKALPEGSEVIVSGRLERFNGRAAMVHPDHMVPVARADELPLLENVYPLTAGLSGKVLRRAILAGTDRVPDLPEWLDPEVSRGQNFPSLRMALHRLHHPTDPLDINPDSPAWRRLAYDELLAGQLALALVRKRIRKADGRPLVGNGSVERKIRAALPYSLTAAQEKAVEDIHADLALPERMLRLLQGDVGSGKTVVALMAMARAAEAGGQSALMAPTEILARQHFSSIKVLAESAGLKTAILTGREKGRDRTETLKAIAEGNVDIVIGTHAIFQDAVQFQNLVLAIIDEQHRFGVHQRLAISAKGEAVDMLVMTATPIPRTLVLTAFGDMDVSRLTEKPAGRKPIQTVTLPLERIGELVNRLQSAIQSGQKVYWICPLVEESEDIKLMSAEDRYAALQPIFGDKVGIIHGRMSGPDKDAAMLAFKNGDTRILIGTTVIEVGVDVPDATIIVIEHAERFGLAQLHQLRGRVGRGDRQSNCVLLYKEPLGLVARQRLSVMRETEDGFRISEEDLKLRGEGELLGTKQSGAPGFRVARIERHADLLQIARDDARLMLERDPELTSPRGEALKTLLYLYGRDDAVRLLRAG</sequence>
<dbReference type="Pfam" id="PF00270">
    <property type="entry name" value="DEAD"/>
    <property type="match status" value="1"/>
</dbReference>
<dbReference type="PANTHER" id="PTHR47964:SF1">
    <property type="entry name" value="ATP-DEPENDENT DNA HELICASE HOMOLOG RECG, CHLOROPLASTIC"/>
    <property type="match status" value="1"/>
</dbReference>
<keyword evidence="12" id="KW-1185">Reference proteome</keyword>
<keyword evidence="2" id="KW-0227">DNA damage</keyword>
<dbReference type="NCBIfam" id="NF008164">
    <property type="entry name" value="PRK10917.1-2"/>
    <property type="match status" value="1"/>
</dbReference>
<evidence type="ECO:0000256" key="2">
    <source>
        <dbReference type="ARBA" id="ARBA00022763"/>
    </source>
</evidence>